<comment type="catalytic activity">
    <reaction evidence="12">
        <text>S-adenosyl-L-methionine + H(+) = S-adenosyl 3-(methylsulfanyl)propylamine + CO2</text>
        <dbReference type="Rhea" id="RHEA:15981"/>
        <dbReference type="ChEBI" id="CHEBI:15378"/>
        <dbReference type="ChEBI" id="CHEBI:16526"/>
        <dbReference type="ChEBI" id="CHEBI:57443"/>
        <dbReference type="ChEBI" id="CHEBI:59789"/>
        <dbReference type="EC" id="4.1.1.50"/>
    </reaction>
</comment>
<feature type="binding site" evidence="14">
    <location>
        <position position="62"/>
    </location>
    <ligand>
        <name>substrate</name>
    </ligand>
</feature>
<dbReference type="PIRSF" id="PIRSF001355">
    <property type="entry name" value="S-AdenosylMet_decarboxylase"/>
    <property type="match status" value="1"/>
</dbReference>
<dbReference type="GO" id="GO:0005829">
    <property type="term" value="C:cytosol"/>
    <property type="evidence" value="ECO:0007669"/>
    <property type="project" value="TreeGrafter"/>
</dbReference>
<keyword evidence="5 16" id="KW-0068">Autocatalytic cleavage</keyword>
<evidence type="ECO:0000313" key="19">
    <source>
        <dbReference type="Proteomes" id="UP001431209"/>
    </source>
</evidence>
<keyword evidence="10 12" id="KW-0704">Schiff base</keyword>
<organism evidence="18 19">
    <name type="scientific">Acrasis kona</name>
    <dbReference type="NCBI Taxonomy" id="1008807"/>
    <lineage>
        <taxon>Eukaryota</taxon>
        <taxon>Discoba</taxon>
        <taxon>Heterolobosea</taxon>
        <taxon>Tetramitia</taxon>
        <taxon>Eutetramitia</taxon>
        <taxon>Acrasidae</taxon>
        <taxon>Acrasis</taxon>
    </lineage>
</organism>
<feature type="active site" description="Proton donor; for catalytic activity" evidence="13">
    <location>
        <position position="134"/>
    </location>
</feature>
<protein>
    <recommendedName>
        <fullName evidence="12">S-adenosylmethionine decarboxylase proenzyme</fullName>
        <ecNumber evidence="12">4.1.1.50</ecNumber>
    </recommendedName>
</protein>
<dbReference type="EMBL" id="JAOPGA020001377">
    <property type="protein sequence ID" value="KAL0487856.1"/>
    <property type="molecule type" value="Genomic_DNA"/>
</dbReference>
<evidence type="ECO:0000256" key="4">
    <source>
        <dbReference type="ARBA" id="ARBA00022793"/>
    </source>
</evidence>
<reference evidence="18 19" key="1">
    <citation type="submission" date="2024-03" db="EMBL/GenBank/DDBJ databases">
        <title>The Acrasis kona genome and developmental transcriptomes reveal deep origins of eukaryotic multicellular pathways.</title>
        <authorList>
            <person name="Sheikh S."/>
            <person name="Fu C.-J."/>
            <person name="Brown M.W."/>
            <person name="Baldauf S.L."/>
        </authorList>
    </citation>
    <scope>NUCLEOTIDE SEQUENCE [LARGE SCALE GENOMIC DNA]</scope>
    <source>
        <strain evidence="18 19">ATCC MYA-3509</strain>
    </source>
</reference>
<keyword evidence="19" id="KW-1185">Reference proteome</keyword>
<feature type="active site" description="Proton acceptor; for processing activity" evidence="13">
    <location>
        <position position="297"/>
    </location>
</feature>
<dbReference type="SUPFAM" id="SSF56276">
    <property type="entry name" value="S-adenosylmethionine decarboxylase"/>
    <property type="match status" value="1"/>
</dbReference>
<feature type="chain" id="PRO_5044051002" description="S-adenosylmethionine decarboxylase beta chain" evidence="17">
    <location>
        <begin position="1"/>
        <end position="119"/>
    </location>
</feature>
<dbReference type="AlphaFoldDB" id="A0AAW2ZDM5"/>
<keyword evidence="3 12" id="KW-0949">S-adenosyl-L-methionine</keyword>
<feature type="site" description="Cleavage (non-hydrolytic); by autolysis" evidence="16">
    <location>
        <begin position="119"/>
        <end position="120"/>
    </location>
</feature>
<comment type="cofactor">
    <cofactor evidence="12">
        <name>pyruvate</name>
        <dbReference type="ChEBI" id="CHEBI:15361"/>
    </cofactor>
    <text evidence="12">Binds 1 pyruvoyl group covalently per subunit.</text>
</comment>
<evidence type="ECO:0000313" key="18">
    <source>
        <dbReference type="EMBL" id="KAL0487856.1"/>
    </source>
</evidence>
<comment type="caution">
    <text evidence="18">The sequence shown here is derived from an EMBL/GenBank/DDBJ whole genome shotgun (WGS) entry which is preliminary data.</text>
</comment>
<gene>
    <name evidence="18" type="ORF">AKO1_000064</name>
</gene>
<evidence type="ECO:0000256" key="14">
    <source>
        <dbReference type="PIRSR" id="PIRSR001355-2"/>
    </source>
</evidence>
<feature type="modified residue" description="Pyruvic acid (Ser); by autocatalysis" evidence="15">
    <location>
        <position position="120"/>
    </location>
</feature>
<keyword evidence="11 12" id="KW-0670">Pyruvate</keyword>
<keyword evidence="7 12" id="KW-0620">Polyamine biosynthesis</keyword>
<comment type="similarity">
    <text evidence="2 12">Belongs to the eukaryotic AdoMetDC family.</text>
</comment>
<evidence type="ECO:0000256" key="3">
    <source>
        <dbReference type="ARBA" id="ARBA00022691"/>
    </source>
</evidence>
<name>A0AAW2ZDM5_9EUKA</name>
<dbReference type="Proteomes" id="UP001431209">
    <property type="component" value="Unassembled WGS sequence"/>
</dbReference>
<evidence type="ECO:0000256" key="16">
    <source>
        <dbReference type="PIRSR" id="PIRSR001355-4"/>
    </source>
</evidence>
<dbReference type="GO" id="GO:0006597">
    <property type="term" value="P:spermine biosynthetic process"/>
    <property type="evidence" value="ECO:0007669"/>
    <property type="project" value="InterPro"/>
</dbReference>
<evidence type="ECO:0000256" key="7">
    <source>
        <dbReference type="ARBA" id="ARBA00023115"/>
    </source>
</evidence>
<evidence type="ECO:0000256" key="11">
    <source>
        <dbReference type="ARBA" id="ARBA00023317"/>
    </source>
</evidence>
<evidence type="ECO:0000256" key="6">
    <source>
        <dbReference type="ARBA" id="ARBA00023066"/>
    </source>
</evidence>
<evidence type="ECO:0000256" key="9">
    <source>
        <dbReference type="ARBA" id="ARBA00023239"/>
    </source>
</evidence>
<evidence type="ECO:0000256" key="13">
    <source>
        <dbReference type="PIRSR" id="PIRSR001355-1"/>
    </source>
</evidence>
<dbReference type="InterPro" id="IPR018166">
    <property type="entry name" value="S-AdoMet_deCO2ase_CS"/>
</dbReference>
<keyword evidence="6 12" id="KW-0745">Spermidine biosynthesis</keyword>
<dbReference type="PANTHER" id="PTHR11570">
    <property type="entry name" value="S-ADENOSYLMETHIONINE DECARBOXYLASE"/>
    <property type="match status" value="1"/>
</dbReference>
<feature type="binding site" evidence="14">
    <location>
        <position position="301"/>
    </location>
    <ligand>
        <name>substrate</name>
    </ligand>
</feature>
<evidence type="ECO:0000256" key="17">
    <source>
        <dbReference type="PIRSR" id="PIRSR001355-5"/>
    </source>
</evidence>
<dbReference type="Gene3D" id="3.60.90.10">
    <property type="entry name" value="S-adenosylmethionine decarboxylase"/>
    <property type="match status" value="1"/>
</dbReference>
<feature type="active site" description="Proton acceptor; for processing activity" evidence="13">
    <location>
        <position position="284"/>
    </location>
</feature>
<dbReference type="EC" id="4.1.1.50" evidence="12"/>
<dbReference type="NCBIfam" id="TIGR00535">
    <property type="entry name" value="SAM_DCase"/>
    <property type="match status" value="1"/>
</dbReference>
<accession>A0AAW2ZDM5</accession>
<dbReference type="Pfam" id="PF01536">
    <property type="entry name" value="SAM_decarbox"/>
    <property type="match status" value="1"/>
</dbReference>
<dbReference type="GO" id="GO:0008295">
    <property type="term" value="P:spermidine biosynthetic process"/>
    <property type="evidence" value="ECO:0007669"/>
    <property type="project" value="UniProtKB-KW"/>
</dbReference>
<evidence type="ECO:0000256" key="15">
    <source>
        <dbReference type="PIRSR" id="PIRSR001355-3"/>
    </source>
</evidence>
<feature type="chain" id="PRO_5044051003" description="S-adenosylmethionine decarboxylase alpha chain" evidence="17">
    <location>
        <begin position="120"/>
        <end position="393"/>
    </location>
</feature>
<dbReference type="GO" id="GO:0004014">
    <property type="term" value="F:adenosylmethionine decarboxylase activity"/>
    <property type="evidence" value="ECO:0007669"/>
    <property type="project" value="UniProtKB-EC"/>
</dbReference>
<dbReference type="InterPro" id="IPR016067">
    <property type="entry name" value="S-AdoMet_deCO2ase_core"/>
</dbReference>
<keyword evidence="9 12" id="KW-0456">Lyase</keyword>
<evidence type="ECO:0000256" key="1">
    <source>
        <dbReference type="ARBA" id="ARBA00004911"/>
    </source>
</evidence>
<evidence type="ECO:0000256" key="8">
    <source>
        <dbReference type="ARBA" id="ARBA00023145"/>
    </source>
</evidence>
<keyword evidence="8 12" id="KW-0865">Zymogen</keyword>
<dbReference type="PANTHER" id="PTHR11570:SF0">
    <property type="entry name" value="S-ADENOSYLMETHIONINE DECARBOXYLASE PROENZYME"/>
    <property type="match status" value="1"/>
</dbReference>
<evidence type="ECO:0000256" key="10">
    <source>
        <dbReference type="ARBA" id="ARBA00023270"/>
    </source>
</evidence>
<feature type="binding site" evidence="14">
    <location>
        <position position="278"/>
    </location>
    <ligand>
        <name>substrate</name>
    </ligand>
</feature>
<dbReference type="InterPro" id="IPR048283">
    <property type="entry name" value="AdoMetDC-like"/>
</dbReference>
<feature type="active site" description="Schiff-base intermediate with substrate; via pyruvic acid" evidence="13">
    <location>
        <position position="120"/>
    </location>
</feature>
<evidence type="ECO:0000256" key="2">
    <source>
        <dbReference type="ARBA" id="ARBA00008466"/>
    </source>
</evidence>
<evidence type="ECO:0000256" key="12">
    <source>
        <dbReference type="PIRNR" id="PIRNR001355"/>
    </source>
</evidence>
<sequence length="393" mass="44853">MSCLEASSSRNHASIDYAMVTASLLHNHQHIAHITHHSGNKNKVPNNHPTGLVLAPYAFEGFEGPEKKISITFTHNGGEQSDLRRIKSEVWQQKVLDLAHCKIISRTSNEHFDAYVLSESSLFVYPDHVLLKTCGTTTLLYTIQPILELASSCNLKPDHIMYSRKNFVFPHLQPSPHSSFTEEVEYLNKFFAPHGSGRVVGPLDGDHWYLYMAQLNQDVTPSQEKNVVLEIMMHDLDMNVMKQFCRGSHNSTLTSYDISKKSGITNILPGSTIDAFQFEPCGYSMNGLLKQFYSTIHITPEEHCSFASYETNCDKNVDQVIDEVAKVFKPGRMTVTVMIRNDPKKCLDLQQHKVSCESLVMKQKCQYNYRGGYELLFMYYERSKKEQGQNFYQ</sequence>
<comment type="pathway">
    <text evidence="1 12">Amine and polyamine biosynthesis; S-adenosylmethioninamine biosynthesis; S-adenosylmethioninamine from S-adenosyl-L-methionine: step 1/1.</text>
</comment>
<dbReference type="PROSITE" id="PS01336">
    <property type="entry name" value="ADOMETDC"/>
    <property type="match status" value="1"/>
</dbReference>
<dbReference type="InterPro" id="IPR001985">
    <property type="entry name" value="S-AdoMet_decarboxylase_euk"/>
</dbReference>
<feature type="binding site" evidence="14">
    <location>
        <position position="119"/>
    </location>
    <ligand>
        <name>substrate</name>
    </ligand>
</feature>
<evidence type="ECO:0000256" key="5">
    <source>
        <dbReference type="ARBA" id="ARBA00022813"/>
    </source>
</evidence>
<proteinExistence type="inferred from homology"/>
<keyword evidence="4 12" id="KW-0210">Decarboxylase</keyword>